<dbReference type="GO" id="GO:0003677">
    <property type="term" value="F:DNA binding"/>
    <property type="evidence" value="ECO:0007669"/>
    <property type="project" value="InterPro"/>
</dbReference>
<dbReference type="OrthoDB" id="92483at2759"/>
<evidence type="ECO:0000313" key="3">
    <source>
        <dbReference type="Proteomes" id="UP000198211"/>
    </source>
</evidence>
<dbReference type="PANTHER" id="PTHR34605:SF4">
    <property type="entry name" value="DNA ADENINE METHYLTRANSFERASE"/>
    <property type="match status" value="1"/>
</dbReference>
<accession>A0A225WH13</accession>
<dbReference type="SUPFAM" id="SSF56349">
    <property type="entry name" value="DNA breaking-rejoining enzymes"/>
    <property type="match status" value="1"/>
</dbReference>
<gene>
    <name evidence="2" type="ORF">PHMEG_0009238</name>
</gene>
<name>A0A225WH13_9STRA</name>
<keyword evidence="1" id="KW-0233">DNA recombination</keyword>
<dbReference type="Proteomes" id="UP000198211">
    <property type="component" value="Unassembled WGS sequence"/>
</dbReference>
<protein>
    <recommendedName>
        <fullName evidence="4">Tyr recombinase domain-containing protein</fullName>
    </recommendedName>
</protein>
<dbReference type="InterPro" id="IPR052925">
    <property type="entry name" value="Phage_Integrase-like_Recomb"/>
</dbReference>
<evidence type="ECO:0000313" key="2">
    <source>
        <dbReference type="EMBL" id="OWZ16905.1"/>
    </source>
</evidence>
<dbReference type="GO" id="GO:0006310">
    <property type="term" value="P:DNA recombination"/>
    <property type="evidence" value="ECO:0007669"/>
    <property type="project" value="UniProtKB-KW"/>
</dbReference>
<dbReference type="InterPro" id="IPR011010">
    <property type="entry name" value="DNA_brk_join_enz"/>
</dbReference>
<dbReference type="AlphaFoldDB" id="A0A225WH13"/>
<dbReference type="Gene3D" id="1.10.443.10">
    <property type="entry name" value="Intergrase catalytic core"/>
    <property type="match status" value="1"/>
</dbReference>
<evidence type="ECO:0000256" key="1">
    <source>
        <dbReference type="ARBA" id="ARBA00023172"/>
    </source>
</evidence>
<proteinExistence type="predicted"/>
<dbReference type="PANTHER" id="PTHR34605">
    <property type="entry name" value="PHAGE_INTEGRASE DOMAIN-CONTAINING PROTEIN"/>
    <property type="match status" value="1"/>
</dbReference>
<dbReference type="EMBL" id="NBNE01000849">
    <property type="protein sequence ID" value="OWZ16905.1"/>
    <property type="molecule type" value="Genomic_DNA"/>
</dbReference>
<dbReference type="InterPro" id="IPR013762">
    <property type="entry name" value="Integrase-like_cat_sf"/>
</dbReference>
<comment type="caution">
    <text evidence="2">The sequence shown here is derived from an EMBL/GenBank/DDBJ whole genome shotgun (WGS) entry which is preliminary data.</text>
</comment>
<organism evidence="2 3">
    <name type="scientific">Phytophthora megakarya</name>
    <dbReference type="NCBI Taxonomy" id="4795"/>
    <lineage>
        <taxon>Eukaryota</taxon>
        <taxon>Sar</taxon>
        <taxon>Stramenopiles</taxon>
        <taxon>Oomycota</taxon>
        <taxon>Peronosporomycetes</taxon>
        <taxon>Peronosporales</taxon>
        <taxon>Peronosporaceae</taxon>
        <taxon>Phytophthora</taxon>
    </lineage>
</organism>
<evidence type="ECO:0008006" key="4">
    <source>
        <dbReference type="Google" id="ProtNLM"/>
    </source>
</evidence>
<dbReference type="GO" id="GO:0015074">
    <property type="term" value="P:DNA integration"/>
    <property type="evidence" value="ECO:0007669"/>
    <property type="project" value="InterPro"/>
</dbReference>
<sequence>MMREHGMNLTEIVEVVRDTRRLSSEQGDIPFSSFQLLDGYKHKSLMEKIAQVGISVKNHKSTSRYLNAVLRAIRKGQDAGQYLVLNISGLENCCDLQLSPLGTVEKKNCDPDEEVRVIHDLSFPRGKSTNDISDGASPPEIECENVATIAQRIERCHARFRGVLVKPLKRDVEVAFRHLMVASGNIRWMAATIPKIGVLIIGMSAPFGCTCSPAYYGIFGGAISWLVGRESPASLDPNTTDNVPFFAYEWVDDHVLAEPDIANRLHIANETVRLAMLAVLGPTAINEENFSTWETKLQVLGLTFVTAERTISMPQDKIDEAVARVRALQNNHHTSKTELQQFTPCLLVPACCKTTLPAASICIRTPPPRYGKIPVDGSLRQDEYWFETILTVGHFRDLALATYADITRIDVHLYMDASNVGLVNFNPATRQYNQVPFDVEEQEVISKSTGSDGFNINVQKQLCIAFAPMLFVRAWSDNTSAVAWINRLHSANAMAQEINRAIGLAEAIPLSPNLQKSSHPTTIPRIGLAIKEKYAVVLVARTGSVSGCLQNNTNTLISSLCSPFITGAQGWPQRDLTYQLKLYCPQLATFRGIICATTDTPSASTPDTTLLDAPVVATTETDTSCHRGNPVWNPWILRLQANPRLRPQGVAVMGFFFMLRRSEYLADGTRPYIIRFNDISFTAKHVIPVINLDEAIAITIRFRGSKTDQVGSGVTRTLYRSGSRWLCPVLAVWQLVQSSRSFGHNEALCATRIGKVLKADHLSEIIKTAREINAEPSQFGTHSMRSCGATALFAAGVDNLTMKTFGRWASDAFKRHTRMNDTVSRSLSLQVTQGARSRVSPVTPEGFLQLTN</sequence>
<keyword evidence="3" id="KW-1185">Reference proteome</keyword>
<reference evidence="3" key="1">
    <citation type="submission" date="2017-03" db="EMBL/GenBank/DDBJ databases">
        <title>Phytopthora megakarya and P. palmivora, two closely related causual agents of cacao black pod achieved similar genome size and gene model numbers by different mechanisms.</title>
        <authorList>
            <person name="Ali S."/>
            <person name="Shao J."/>
            <person name="Larry D.J."/>
            <person name="Kronmiller B."/>
            <person name="Shen D."/>
            <person name="Strem M.D."/>
            <person name="Melnick R.L."/>
            <person name="Guiltinan M.J."/>
            <person name="Tyler B.M."/>
            <person name="Meinhardt L.W."/>
            <person name="Bailey B.A."/>
        </authorList>
    </citation>
    <scope>NUCLEOTIDE SEQUENCE [LARGE SCALE GENOMIC DNA]</scope>
    <source>
        <strain evidence="3">zdho120</strain>
    </source>
</reference>